<gene>
    <name evidence="1" type="ORF">FD00_GL002396</name>
</gene>
<dbReference type="OrthoDB" id="2191547at2"/>
<dbReference type="AlphaFoldDB" id="J1F1E4"/>
<dbReference type="RefSeq" id="WP_003690552.1">
    <property type="nucleotide sequence ID" value="NZ_AKKT01000147.1"/>
</dbReference>
<reference evidence="1 2" key="1">
    <citation type="journal article" date="2015" name="Genome Announc.">
        <title>Expanding the biotechnology potential of lactobacilli through comparative genomics of 213 strains and associated genera.</title>
        <authorList>
            <person name="Sun Z."/>
            <person name="Harris H.M."/>
            <person name="McCann A."/>
            <person name="Guo C."/>
            <person name="Argimon S."/>
            <person name="Zhang W."/>
            <person name="Yang X."/>
            <person name="Jeffery I.B."/>
            <person name="Cooney J.C."/>
            <person name="Kagawa T.F."/>
            <person name="Liu W."/>
            <person name="Song Y."/>
            <person name="Salvetti E."/>
            <person name="Wrobel A."/>
            <person name="Rasinkangas P."/>
            <person name="Parkhill J."/>
            <person name="Rea M.C."/>
            <person name="O'Sullivan O."/>
            <person name="Ritari J."/>
            <person name="Douillard F.P."/>
            <person name="Paul Ross R."/>
            <person name="Yang R."/>
            <person name="Briner A.E."/>
            <person name="Felis G.E."/>
            <person name="de Vos W.M."/>
            <person name="Barrangou R."/>
            <person name="Klaenhammer T.R."/>
            <person name="Caufield P.W."/>
            <person name="Cui Y."/>
            <person name="Zhang H."/>
            <person name="O'Toole P.W."/>
        </authorList>
    </citation>
    <scope>NUCLEOTIDE SEQUENCE [LARGE SCALE GENOMIC DNA]</scope>
    <source>
        <strain evidence="1 2">DSM 20444</strain>
    </source>
</reference>
<dbReference type="PATRIC" id="fig|1046596.6.peg.2519"/>
<proteinExistence type="predicted"/>
<name>J1F1E4_9LACO</name>
<dbReference type="EMBL" id="AYYH01000084">
    <property type="protein sequence ID" value="KRN08052.1"/>
    <property type="molecule type" value="Genomic_DNA"/>
</dbReference>
<accession>J1F1E4</accession>
<protein>
    <submittedName>
        <fullName evidence="1">Uncharacterized protein</fullName>
    </submittedName>
</protein>
<organism evidence="1 2">
    <name type="scientific">Liquorilactobacillus mali KCTC 3596 = DSM 20444</name>
    <dbReference type="NCBI Taxonomy" id="1046596"/>
    <lineage>
        <taxon>Bacteria</taxon>
        <taxon>Bacillati</taxon>
        <taxon>Bacillota</taxon>
        <taxon>Bacilli</taxon>
        <taxon>Lactobacillales</taxon>
        <taxon>Lactobacillaceae</taxon>
        <taxon>Liquorilactobacillus</taxon>
    </lineage>
</organism>
<evidence type="ECO:0000313" key="1">
    <source>
        <dbReference type="EMBL" id="KRN08052.1"/>
    </source>
</evidence>
<evidence type="ECO:0000313" key="2">
    <source>
        <dbReference type="Proteomes" id="UP000050898"/>
    </source>
</evidence>
<dbReference type="GeneID" id="98316660"/>
<comment type="caution">
    <text evidence="1">The sequence shown here is derived from an EMBL/GenBank/DDBJ whole genome shotgun (WGS) entry which is preliminary data.</text>
</comment>
<sequence>MVRAWLSKAEFKEKYGYKETKYQAFVKEILESEYRDAIIRPSNKEVWIDEEILQDFLMWKSQNRFRVLARLEMN</sequence>
<keyword evidence="2" id="KW-1185">Reference proteome</keyword>
<dbReference type="Proteomes" id="UP000050898">
    <property type="component" value="Unassembled WGS sequence"/>
</dbReference>